<accession>A0A9W9BTF8</accession>
<name>A0A9W9BTF8_9HYPO</name>
<dbReference type="OrthoDB" id="5042684at2759"/>
<dbReference type="EMBL" id="JAPEUR010000022">
    <property type="protein sequence ID" value="KAJ4327605.1"/>
    <property type="molecule type" value="Genomic_DNA"/>
</dbReference>
<proteinExistence type="predicted"/>
<keyword evidence="2" id="KW-1185">Reference proteome</keyword>
<reference evidence="1" key="1">
    <citation type="submission" date="2022-10" db="EMBL/GenBank/DDBJ databases">
        <title>Tapping the CABI collections for fungal endophytes: first genome assemblies for Collariella, Neodidymelliopsis, Ascochyta clinopodiicola, Didymella pomorum, Didymosphaeria variabile, Neocosmospora piperis and Neocucurbitaria cava.</title>
        <authorList>
            <person name="Hill R."/>
        </authorList>
    </citation>
    <scope>NUCLEOTIDE SEQUENCE</scope>
    <source>
        <strain evidence="1">IMI 366586</strain>
    </source>
</reference>
<sequence>MILGALSLNQVPEWPLLAIVAQRCEIPGLTKQCRDLVSLSCGAADTRVPEKLRGDLSNREWDFVQDLELVDEHVLTMRRDYVDRIFEALRILCFRPTPQDFQNALTDISRDKLNLMDIERSAMLLGMWPCNKCEGIPSTLLQEELGQYVPWFIHPGSYIGCVETLVTLLRQVEVNIRVHRDRPACNQLGHFCTYLLQKVTTEPNIP</sequence>
<dbReference type="AlphaFoldDB" id="A0A9W9BTF8"/>
<gene>
    <name evidence="1" type="ORF">N0V84_001995</name>
</gene>
<protein>
    <submittedName>
        <fullName evidence="1">Uncharacterized protein</fullName>
    </submittedName>
</protein>
<organism evidence="1 2">
    <name type="scientific">Fusarium piperis</name>
    <dbReference type="NCBI Taxonomy" id="1435070"/>
    <lineage>
        <taxon>Eukaryota</taxon>
        <taxon>Fungi</taxon>
        <taxon>Dikarya</taxon>
        <taxon>Ascomycota</taxon>
        <taxon>Pezizomycotina</taxon>
        <taxon>Sordariomycetes</taxon>
        <taxon>Hypocreomycetidae</taxon>
        <taxon>Hypocreales</taxon>
        <taxon>Nectriaceae</taxon>
        <taxon>Fusarium</taxon>
        <taxon>Fusarium solani species complex</taxon>
    </lineage>
</organism>
<dbReference type="Proteomes" id="UP001140502">
    <property type="component" value="Unassembled WGS sequence"/>
</dbReference>
<evidence type="ECO:0000313" key="1">
    <source>
        <dbReference type="EMBL" id="KAJ4327605.1"/>
    </source>
</evidence>
<evidence type="ECO:0000313" key="2">
    <source>
        <dbReference type="Proteomes" id="UP001140502"/>
    </source>
</evidence>
<comment type="caution">
    <text evidence="1">The sequence shown here is derived from an EMBL/GenBank/DDBJ whole genome shotgun (WGS) entry which is preliminary data.</text>
</comment>